<organism evidence="1 2">
    <name type="scientific">Methylocella tundrae</name>
    <dbReference type="NCBI Taxonomy" id="227605"/>
    <lineage>
        <taxon>Bacteria</taxon>
        <taxon>Pseudomonadati</taxon>
        <taxon>Pseudomonadota</taxon>
        <taxon>Alphaproteobacteria</taxon>
        <taxon>Hyphomicrobiales</taxon>
        <taxon>Beijerinckiaceae</taxon>
        <taxon>Methylocella</taxon>
    </lineage>
</organism>
<dbReference type="AlphaFoldDB" id="A0A4U8YYV2"/>
<name>A0A4U8YYV2_METTU</name>
<evidence type="ECO:0000313" key="2">
    <source>
        <dbReference type="Proteomes" id="UP000294360"/>
    </source>
</evidence>
<sequence>MGGAAPLGLDDGLGVACDRLSLGFDCAVSWRNDHDDTVGFGFNDRRKDMAHHGPSRNLMQRFGTCGAHARSIAGGKNDGEASPAWKACGGVSVRSKSHEANVPWDTAATLRCDPSNAFLVF</sequence>
<dbReference type="Proteomes" id="UP000294360">
    <property type="component" value="Chromosome"/>
</dbReference>
<dbReference type="EMBL" id="LR536450">
    <property type="protein sequence ID" value="VFU08048.1"/>
    <property type="molecule type" value="Genomic_DNA"/>
</dbReference>
<reference evidence="1 2" key="1">
    <citation type="submission" date="2019-03" db="EMBL/GenBank/DDBJ databases">
        <authorList>
            <person name="Kox A.R. M."/>
        </authorList>
    </citation>
    <scope>NUCLEOTIDE SEQUENCE [LARGE SCALE GENOMIC DNA]</scope>
    <source>
        <strain evidence="1">MTUNDRAET4 annotated genome</strain>
    </source>
</reference>
<proteinExistence type="predicted"/>
<accession>A0A4U8YYV2</accession>
<evidence type="ECO:0000313" key="1">
    <source>
        <dbReference type="EMBL" id="VFU08048.1"/>
    </source>
</evidence>
<gene>
    <name evidence="1" type="ORF">MTUNDRAET4_1155</name>
</gene>
<protein>
    <submittedName>
        <fullName evidence="1">Uncharacterized protein</fullName>
    </submittedName>
</protein>
<dbReference type="KEGG" id="mtun:MTUNDRAET4_1155"/>